<feature type="domain" description="Indole-3-glycerol phosphate synthase" evidence="9">
    <location>
        <begin position="10"/>
        <end position="256"/>
    </location>
</feature>
<dbReference type="EMBL" id="FUYL01000014">
    <property type="protein sequence ID" value="SKB87182.1"/>
    <property type="molecule type" value="Genomic_DNA"/>
</dbReference>
<dbReference type="PANTHER" id="PTHR22854:SF2">
    <property type="entry name" value="INDOLE-3-GLYCEROL-PHOSPHATE SYNTHASE"/>
    <property type="match status" value="1"/>
</dbReference>
<dbReference type="SUPFAM" id="SSF51366">
    <property type="entry name" value="Ribulose-phoshate binding barrel"/>
    <property type="match status" value="1"/>
</dbReference>
<dbReference type="HAMAP" id="MF_00134_B">
    <property type="entry name" value="IGPS_B"/>
    <property type="match status" value="1"/>
</dbReference>
<evidence type="ECO:0000256" key="6">
    <source>
        <dbReference type="ARBA" id="ARBA00023141"/>
    </source>
</evidence>
<dbReference type="STRING" id="561365.SAMN05660866_03692"/>
<evidence type="ECO:0000256" key="5">
    <source>
        <dbReference type="ARBA" id="ARBA00022822"/>
    </source>
</evidence>
<keyword evidence="3 8" id="KW-0028">Amino-acid biosynthesis</keyword>
<evidence type="ECO:0000313" key="11">
    <source>
        <dbReference type="Proteomes" id="UP000190339"/>
    </source>
</evidence>
<dbReference type="InterPro" id="IPR011060">
    <property type="entry name" value="RibuloseP-bd_barrel"/>
</dbReference>
<dbReference type="InterPro" id="IPR013798">
    <property type="entry name" value="Indole-3-glycerol_P_synth_dom"/>
</dbReference>
<evidence type="ECO:0000256" key="2">
    <source>
        <dbReference type="ARBA" id="ARBA00004696"/>
    </source>
</evidence>
<proteinExistence type="inferred from homology"/>
<dbReference type="InterPro" id="IPR001468">
    <property type="entry name" value="Indole-3-GlycerolPSynthase_CS"/>
</dbReference>
<accession>A0A1T5ETB6</accession>
<dbReference type="InterPro" id="IPR013785">
    <property type="entry name" value="Aldolase_TIM"/>
</dbReference>
<name>A0A1T5ETB6_9FLAO</name>
<protein>
    <recommendedName>
        <fullName evidence="8">Indole-3-glycerol phosphate synthase</fullName>
        <shortName evidence="8">IGPS</shortName>
        <ecNumber evidence="8">4.1.1.48</ecNumber>
    </recommendedName>
</protein>
<evidence type="ECO:0000256" key="1">
    <source>
        <dbReference type="ARBA" id="ARBA00001633"/>
    </source>
</evidence>
<gene>
    <name evidence="8" type="primary">trpC</name>
    <name evidence="10" type="ORF">SAMN05660866_03692</name>
</gene>
<dbReference type="NCBIfam" id="NF001377">
    <property type="entry name" value="PRK00278.2-4"/>
    <property type="match status" value="1"/>
</dbReference>
<dbReference type="AlphaFoldDB" id="A0A1T5ETB6"/>
<dbReference type="Gene3D" id="3.20.20.70">
    <property type="entry name" value="Aldolase class I"/>
    <property type="match status" value="1"/>
</dbReference>
<dbReference type="PROSITE" id="PS00614">
    <property type="entry name" value="IGPS"/>
    <property type="match status" value="1"/>
</dbReference>
<keyword evidence="6 8" id="KW-0057">Aromatic amino acid biosynthesis</keyword>
<organism evidence="10 11">
    <name type="scientific">Maribacter arcticus</name>
    <dbReference type="NCBI Taxonomy" id="561365"/>
    <lineage>
        <taxon>Bacteria</taxon>
        <taxon>Pseudomonadati</taxon>
        <taxon>Bacteroidota</taxon>
        <taxon>Flavobacteriia</taxon>
        <taxon>Flavobacteriales</taxon>
        <taxon>Flavobacteriaceae</taxon>
        <taxon>Maribacter</taxon>
    </lineage>
</organism>
<comment type="catalytic activity">
    <reaction evidence="1 8">
        <text>1-(2-carboxyphenylamino)-1-deoxy-D-ribulose 5-phosphate + H(+) = (1S,2R)-1-C-(indol-3-yl)glycerol 3-phosphate + CO2 + H2O</text>
        <dbReference type="Rhea" id="RHEA:23476"/>
        <dbReference type="ChEBI" id="CHEBI:15377"/>
        <dbReference type="ChEBI" id="CHEBI:15378"/>
        <dbReference type="ChEBI" id="CHEBI:16526"/>
        <dbReference type="ChEBI" id="CHEBI:58613"/>
        <dbReference type="ChEBI" id="CHEBI:58866"/>
        <dbReference type="EC" id="4.1.1.48"/>
    </reaction>
</comment>
<keyword evidence="7 8" id="KW-0456">Lyase</keyword>
<keyword evidence="5 8" id="KW-0822">Tryptophan biosynthesis</keyword>
<keyword evidence="11" id="KW-1185">Reference proteome</keyword>
<comment type="similarity">
    <text evidence="8">Belongs to the TrpC family.</text>
</comment>
<evidence type="ECO:0000256" key="4">
    <source>
        <dbReference type="ARBA" id="ARBA00022793"/>
    </source>
</evidence>
<evidence type="ECO:0000256" key="7">
    <source>
        <dbReference type="ARBA" id="ARBA00023239"/>
    </source>
</evidence>
<comment type="pathway">
    <text evidence="2 8">Amino-acid biosynthesis; L-tryptophan biosynthesis; L-tryptophan from chorismate: step 4/5.</text>
</comment>
<evidence type="ECO:0000259" key="9">
    <source>
        <dbReference type="Pfam" id="PF00218"/>
    </source>
</evidence>
<dbReference type="CDD" id="cd00331">
    <property type="entry name" value="IGPS"/>
    <property type="match status" value="1"/>
</dbReference>
<dbReference type="GO" id="GO:0000162">
    <property type="term" value="P:L-tryptophan biosynthetic process"/>
    <property type="evidence" value="ECO:0007669"/>
    <property type="project" value="UniProtKB-UniRule"/>
</dbReference>
<evidence type="ECO:0000313" key="10">
    <source>
        <dbReference type="EMBL" id="SKB87182.1"/>
    </source>
</evidence>
<keyword evidence="4 8" id="KW-0210">Decarboxylase</keyword>
<dbReference type="PANTHER" id="PTHR22854">
    <property type="entry name" value="TRYPTOPHAN BIOSYNTHESIS PROTEIN"/>
    <property type="match status" value="1"/>
</dbReference>
<reference evidence="11" key="1">
    <citation type="submission" date="2017-02" db="EMBL/GenBank/DDBJ databases">
        <authorList>
            <person name="Varghese N."/>
            <person name="Submissions S."/>
        </authorList>
    </citation>
    <scope>NUCLEOTIDE SEQUENCE [LARGE SCALE GENOMIC DNA]</scope>
    <source>
        <strain evidence="11">DSM 23546</strain>
    </source>
</reference>
<dbReference type="InterPro" id="IPR045186">
    <property type="entry name" value="Indole-3-glycerol_P_synth"/>
</dbReference>
<dbReference type="Proteomes" id="UP000190339">
    <property type="component" value="Unassembled WGS sequence"/>
</dbReference>
<sequence length="266" mass="29546">MTERNKMNILDKIVADKRKEVDLKKSIIPLSQYEASALFGRETTSLSHALKQSETGIISEFKRRSPSKAIINQNANVGQVAKGYEKAGVCGMSVLTDIKYFGGSIEDLILARASVQLPLLRKEFIINEYQIIEAKAYGADVILLIAAVLTKQEIKNFSELAKSLGLDVLLEVHNEEELHKSIMPSLDMLGVNNRNLKTFEVSLDTSKSLSQLIPDDFVKVSESGISSIKAIKELKEYGYEGFLIGENFMKTDNPGQSAIDFIQNLK</sequence>
<evidence type="ECO:0000256" key="8">
    <source>
        <dbReference type="HAMAP-Rule" id="MF_00134"/>
    </source>
</evidence>
<dbReference type="GO" id="GO:0004640">
    <property type="term" value="F:phosphoribosylanthranilate isomerase activity"/>
    <property type="evidence" value="ECO:0007669"/>
    <property type="project" value="TreeGrafter"/>
</dbReference>
<evidence type="ECO:0000256" key="3">
    <source>
        <dbReference type="ARBA" id="ARBA00022605"/>
    </source>
</evidence>
<dbReference type="Pfam" id="PF00218">
    <property type="entry name" value="IGPS"/>
    <property type="match status" value="1"/>
</dbReference>
<dbReference type="EC" id="4.1.1.48" evidence="8"/>
<dbReference type="GO" id="GO:0004425">
    <property type="term" value="F:indole-3-glycerol-phosphate synthase activity"/>
    <property type="evidence" value="ECO:0007669"/>
    <property type="project" value="UniProtKB-UniRule"/>
</dbReference>
<dbReference type="FunFam" id="3.20.20.70:FF:000024">
    <property type="entry name" value="Indole-3-glycerol phosphate synthase"/>
    <property type="match status" value="1"/>
</dbReference>
<dbReference type="UniPathway" id="UPA00035">
    <property type="reaction ID" value="UER00043"/>
</dbReference>